<feature type="domain" description="DAGKc" evidence="1">
    <location>
        <begin position="8"/>
        <end position="119"/>
    </location>
</feature>
<reference evidence="3" key="1">
    <citation type="submission" date="2018-05" db="EMBL/GenBank/DDBJ databases">
        <authorList>
            <person name="Li X."/>
        </authorList>
    </citation>
    <scope>NUCLEOTIDE SEQUENCE [LARGE SCALE GENOMIC DNA]</scope>
    <source>
        <strain evidence="3">LX32</strain>
    </source>
</reference>
<keyword evidence="2" id="KW-0808">Transferase</keyword>
<evidence type="ECO:0000313" key="3">
    <source>
        <dbReference type="Proteomes" id="UP000249254"/>
    </source>
</evidence>
<dbReference type="InterPro" id="IPR016064">
    <property type="entry name" value="NAD/diacylglycerol_kinase_sf"/>
</dbReference>
<dbReference type="GO" id="GO:0016301">
    <property type="term" value="F:kinase activity"/>
    <property type="evidence" value="ECO:0007669"/>
    <property type="project" value="UniProtKB-KW"/>
</dbReference>
<dbReference type="InterPro" id="IPR017438">
    <property type="entry name" value="ATP-NAD_kinase_N"/>
</dbReference>
<protein>
    <submittedName>
        <fullName evidence="2">Diacylglycerol kinase family lipid kinase</fullName>
    </submittedName>
</protein>
<dbReference type="InterPro" id="IPR001206">
    <property type="entry name" value="Diacylglycerol_kinase_cat_dom"/>
</dbReference>
<accession>A0A328AGX2</accession>
<dbReference type="SUPFAM" id="SSF111331">
    <property type="entry name" value="NAD kinase/diacylglycerol kinase-like"/>
    <property type="match status" value="1"/>
</dbReference>
<dbReference type="EMBL" id="QFYQ01000001">
    <property type="protein sequence ID" value="RAK53889.1"/>
    <property type="molecule type" value="Genomic_DNA"/>
</dbReference>
<dbReference type="Pfam" id="PF00781">
    <property type="entry name" value="DAGK_cat"/>
    <property type="match status" value="1"/>
</dbReference>
<dbReference type="Proteomes" id="UP000249254">
    <property type="component" value="Unassembled WGS sequence"/>
</dbReference>
<proteinExistence type="predicted"/>
<sequence length="288" mass="30866">MTRIRRVEVVANLASGGVDKDAPDEIEKIFADHGLNAHVCAPETHDLTNCLRAAVDAAPDLLVVLAGDGTARTAAELCGPEGPLLAPLPGGTMNLLPRTIYGKRSWQDALSLALAEGEARNLGGGMVGDHPFLVAAVLGSPALWAPAREAARYGEPWLALAWARRAFQRAFSGRLRYSLDGGEREKAEAVVFMCPHVSRAMADETPALEAAALDLHGTGDAFRLGLNALVRDWRDDPAVVTRPCRRARVWASKGIPALLDGELHRLSSSTEVSWRPNVARILAPPKED</sequence>
<evidence type="ECO:0000313" key="2">
    <source>
        <dbReference type="EMBL" id="RAK53889.1"/>
    </source>
</evidence>
<dbReference type="Gene3D" id="3.40.50.10330">
    <property type="entry name" value="Probable inorganic polyphosphate/atp-NAD kinase, domain 1"/>
    <property type="match status" value="1"/>
</dbReference>
<organism evidence="2 3">
    <name type="scientific">Phenylobacterium soli</name>
    <dbReference type="NCBI Taxonomy" id="2170551"/>
    <lineage>
        <taxon>Bacteria</taxon>
        <taxon>Pseudomonadati</taxon>
        <taxon>Pseudomonadota</taxon>
        <taxon>Alphaproteobacteria</taxon>
        <taxon>Caulobacterales</taxon>
        <taxon>Caulobacteraceae</taxon>
        <taxon>Phenylobacterium</taxon>
    </lineage>
</organism>
<dbReference type="RefSeq" id="WP_111527640.1">
    <property type="nucleotide sequence ID" value="NZ_JBHRSG010000002.1"/>
</dbReference>
<dbReference type="AlphaFoldDB" id="A0A328AGX2"/>
<name>A0A328AGX2_9CAUL</name>
<dbReference type="OrthoDB" id="7199213at2"/>
<keyword evidence="2" id="KW-0418">Kinase</keyword>
<keyword evidence="3" id="KW-1185">Reference proteome</keyword>
<evidence type="ECO:0000259" key="1">
    <source>
        <dbReference type="Pfam" id="PF00781"/>
    </source>
</evidence>
<gene>
    <name evidence="2" type="ORF">DJ017_04815</name>
</gene>
<comment type="caution">
    <text evidence="2">The sequence shown here is derived from an EMBL/GenBank/DDBJ whole genome shotgun (WGS) entry which is preliminary data.</text>
</comment>